<evidence type="ECO:0000256" key="8">
    <source>
        <dbReference type="ARBA" id="ARBA00023163"/>
    </source>
</evidence>
<gene>
    <name evidence="11" type="ORF">BCAMP_03690</name>
</gene>
<dbReference type="Pfam" id="PF00309">
    <property type="entry name" value="Sigma54_AID"/>
    <property type="match status" value="1"/>
</dbReference>
<dbReference type="STRING" id="1265861.BCAMP_03690"/>
<dbReference type="PIRSF" id="PIRSF000774">
    <property type="entry name" value="RpoN"/>
    <property type="match status" value="1"/>
</dbReference>
<evidence type="ECO:0000256" key="7">
    <source>
        <dbReference type="ARBA" id="ARBA00023125"/>
    </source>
</evidence>
<evidence type="ECO:0000259" key="9">
    <source>
        <dbReference type="Pfam" id="PF04552"/>
    </source>
</evidence>
<dbReference type="PANTHER" id="PTHR32248">
    <property type="entry name" value="RNA POLYMERASE SIGMA-54 FACTOR"/>
    <property type="match status" value="1"/>
</dbReference>
<dbReference type="GO" id="GO:0003899">
    <property type="term" value="F:DNA-directed RNA polymerase activity"/>
    <property type="evidence" value="ECO:0007669"/>
    <property type="project" value="UniProtKB-EC"/>
</dbReference>
<dbReference type="Gene3D" id="1.10.10.1330">
    <property type="entry name" value="RNA polymerase sigma-54 factor, core-binding domain"/>
    <property type="match status" value="1"/>
</dbReference>
<evidence type="ECO:0000259" key="10">
    <source>
        <dbReference type="Pfam" id="PF04963"/>
    </source>
</evidence>
<dbReference type="PROSITE" id="PS50044">
    <property type="entry name" value="SIGMA54_3"/>
    <property type="match status" value="1"/>
</dbReference>
<keyword evidence="7" id="KW-0238">DNA-binding</keyword>
<keyword evidence="5" id="KW-0805">Transcription regulation</keyword>
<reference evidence="11 12" key="1">
    <citation type="submission" date="2012-12" db="EMBL/GenBank/DDBJ databases">
        <title>Novel taxa of Listeriaceae from agricultural environments in the United States.</title>
        <authorList>
            <person name="den Bakker H.C."/>
            <person name="Allred A."/>
            <person name="Warchocki S."/>
            <person name="Wright E.M."/>
            <person name="Burrell A."/>
            <person name="Nightingale K.K."/>
            <person name="Kephart D."/>
            <person name="Wiedmann M."/>
        </authorList>
    </citation>
    <scope>NUCLEOTIDE SEQUENCE [LARGE SCALE GENOMIC DNA]</scope>
    <source>
        <strain evidence="11 12">FSL F6-1037</strain>
    </source>
</reference>
<protein>
    <submittedName>
        <fullName evidence="11">RNA polymerase factor sigma-54</fullName>
        <ecNumber evidence="11">2.7.7.6</ecNumber>
    </submittedName>
</protein>
<evidence type="ECO:0000256" key="1">
    <source>
        <dbReference type="ARBA" id="ARBA00008798"/>
    </source>
</evidence>
<dbReference type="OrthoDB" id="9814402at2"/>
<evidence type="ECO:0000256" key="2">
    <source>
        <dbReference type="ARBA" id="ARBA00022478"/>
    </source>
</evidence>
<keyword evidence="3 11" id="KW-0808">Transferase</keyword>
<comment type="similarity">
    <text evidence="1">Belongs to the sigma-54 factor family.</text>
</comment>
<comment type="caution">
    <text evidence="11">The sequence shown here is derived from an EMBL/GenBank/DDBJ whole genome shotgun (WGS) entry which is preliminary data.</text>
</comment>
<dbReference type="GO" id="GO:0016987">
    <property type="term" value="F:sigma factor activity"/>
    <property type="evidence" value="ECO:0007669"/>
    <property type="project" value="UniProtKB-KW"/>
</dbReference>
<dbReference type="InterPro" id="IPR000394">
    <property type="entry name" value="RNA_pol_sigma_54"/>
</dbReference>
<evidence type="ECO:0000256" key="5">
    <source>
        <dbReference type="ARBA" id="ARBA00023015"/>
    </source>
</evidence>
<dbReference type="Pfam" id="PF04963">
    <property type="entry name" value="Sigma54_CBD"/>
    <property type="match status" value="1"/>
</dbReference>
<dbReference type="GO" id="GO:0000428">
    <property type="term" value="C:DNA-directed RNA polymerase complex"/>
    <property type="evidence" value="ECO:0007669"/>
    <property type="project" value="UniProtKB-KW"/>
</dbReference>
<dbReference type="EMBL" id="AODH01000012">
    <property type="protein sequence ID" value="EUJ41376.1"/>
    <property type="molecule type" value="Genomic_DNA"/>
</dbReference>
<evidence type="ECO:0000256" key="3">
    <source>
        <dbReference type="ARBA" id="ARBA00022679"/>
    </source>
</evidence>
<dbReference type="PRINTS" id="PR00045">
    <property type="entry name" value="SIGMA54FCT"/>
</dbReference>
<evidence type="ECO:0000313" key="11">
    <source>
        <dbReference type="EMBL" id="EUJ41376.1"/>
    </source>
</evidence>
<dbReference type="GO" id="GO:0006352">
    <property type="term" value="P:DNA-templated transcription initiation"/>
    <property type="evidence" value="ECO:0007669"/>
    <property type="project" value="InterPro"/>
</dbReference>
<dbReference type="PANTHER" id="PTHR32248:SF4">
    <property type="entry name" value="RNA POLYMERASE SIGMA-54 FACTOR"/>
    <property type="match status" value="1"/>
</dbReference>
<dbReference type="InterPro" id="IPR007046">
    <property type="entry name" value="RNA_pol_sigma_54_core-bd"/>
</dbReference>
<keyword evidence="2" id="KW-0240">DNA-directed RNA polymerase</keyword>
<evidence type="ECO:0000313" key="12">
    <source>
        <dbReference type="Proteomes" id="UP000019243"/>
    </source>
</evidence>
<evidence type="ECO:0000256" key="6">
    <source>
        <dbReference type="ARBA" id="ARBA00023082"/>
    </source>
</evidence>
<name>W7D096_9LIST</name>
<evidence type="ECO:0000256" key="4">
    <source>
        <dbReference type="ARBA" id="ARBA00022695"/>
    </source>
</evidence>
<keyword evidence="4 11" id="KW-0548">Nucleotidyltransferase</keyword>
<sequence length="434" mass="49970">MKLEFKALQTQQQQLRMTQELQQAIKVLQYNKEELTAYLEDKALDNPFLEVTIDQKSVLDKDRYQDKGGYHSDEDYIAQLPDQSFDLAMFLKEQVMLSMRPMKLREIVLLLIGNLDEKGYLTITYDELVEALPMTAIEFENALTLLHQLDPAGIGARTLCECICLQIDRDVRAPKQAYRVISDYFDLFTTKKWQELAMATNLSITAIVEISEYVKTLTPFPGRRYNKEVNVYISPDVRVTKSEGQLQIVPIKAGIPQVAFNDTYFKSVSHHTEAEVTTYLKHKKADFKWLQQVLAKRESTIVTVTQAIVEKQQAFFYEEHHPLIPLTFAEIAKLMKVHESTISRTVNHKYLETSFGVFELRSFFTTGISANTVSNKTVQSMISSIIAEEDKRKPLSDQKITDQLKKQGITISRRTVAKYRLQLNIGGTIQRKQY</sequence>
<dbReference type="AlphaFoldDB" id="W7D096"/>
<feature type="domain" description="RNA polymerase sigma factor 54 DNA-binding" evidence="9">
    <location>
        <begin position="278"/>
        <end position="433"/>
    </location>
</feature>
<feature type="domain" description="RNA polymerase sigma factor 54 core-binding" evidence="10">
    <location>
        <begin position="81"/>
        <end position="264"/>
    </location>
</feature>
<dbReference type="RefSeq" id="WP_035313638.1">
    <property type="nucleotide sequence ID" value="NZ_AODH01000012.1"/>
</dbReference>
<proteinExistence type="inferred from homology"/>
<dbReference type="GO" id="GO:0001216">
    <property type="term" value="F:DNA-binding transcription activator activity"/>
    <property type="evidence" value="ECO:0007669"/>
    <property type="project" value="InterPro"/>
</dbReference>
<dbReference type="Proteomes" id="UP000019243">
    <property type="component" value="Unassembled WGS sequence"/>
</dbReference>
<keyword evidence="6" id="KW-0731">Sigma factor</keyword>
<dbReference type="EC" id="2.7.7.6" evidence="11"/>
<accession>W7D096</accession>
<dbReference type="Gene3D" id="1.10.10.60">
    <property type="entry name" value="Homeodomain-like"/>
    <property type="match status" value="1"/>
</dbReference>
<dbReference type="NCBIfam" id="TIGR02395">
    <property type="entry name" value="rpoN_sigma"/>
    <property type="match status" value="1"/>
</dbReference>
<keyword evidence="8" id="KW-0804">Transcription</keyword>
<organism evidence="11 12">
    <name type="scientific">Brochothrix campestris FSL F6-1037</name>
    <dbReference type="NCBI Taxonomy" id="1265861"/>
    <lineage>
        <taxon>Bacteria</taxon>
        <taxon>Bacillati</taxon>
        <taxon>Bacillota</taxon>
        <taxon>Bacilli</taxon>
        <taxon>Bacillales</taxon>
        <taxon>Listeriaceae</taxon>
        <taxon>Brochothrix</taxon>
    </lineage>
</organism>
<dbReference type="InterPro" id="IPR038709">
    <property type="entry name" value="RpoN_core-bd_sf"/>
</dbReference>
<dbReference type="InterPro" id="IPR007634">
    <property type="entry name" value="RNA_pol_sigma_54_DNA-bd"/>
</dbReference>
<dbReference type="Pfam" id="PF04552">
    <property type="entry name" value="Sigma54_DBD"/>
    <property type="match status" value="1"/>
</dbReference>
<dbReference type="GO" id="GO:0003677">
    <property type="term" value="F:DNA binding"/>
    <property type="evidence" value="ECO:0007669"/>
    <property type="project" value="UniProtKB-KW"/>
</dbReference>
<dbReference type="PATRIC" id="fig|1265861.3.peg.721"/>
<dbReference type="PROSITE" id="PS00718">
    <property type="entry name" value="SIGMA54_2"/>
    <property type="match status" value="1"/>
</dbReference>
<keyword evidence="12" id="KW-1185">Reference proteome</keyword>